<sequence length="171" mass="19047">MLSFNTNDASNTASYAFWNALLEIIRLLPNLEILSGINRLSRAMVRDLSRVPYRDYLVMALMESCKTSLRRISFDGDAGMLVNPYIRRIFLHSFPHLQTITGGGTLLDCSIGMPEVTHANVTTLMLDGTDSSCLTLHHTSQPSFPRVTQVILRLTAAQSCTTSWAHFLKGL</sequence>
<name>A0A4Y9ZSN0_9AGAM</name>
<evidence type="ECO:0000313" key="2">
    <source>
        <dbReference type="Proteomes" id="UP000298061"/>
    </source>
</evidence>
<protein>
    <submittedName>
        <fullName evidence="1">Uncharacterized protein</fullName>
    </submittedName>
</protein>
<proteinExistence type="predicted"/>
<reference evidence="1 2" key="1">
    <citation type="submission" date="2019-02" db="EMBL/GenBank/DDBJ databases">
        <title>Genome sequencing of the rare red list fungi Hericium alpestre (H. flagellum).</title>
        <authorList>
            <person name="Buettner E."/>
            <person name="Kellner H."/>
        </authorList>
    </citation>
    <scope>NUCLEOTIDE SEQUENCE [LARGE SCALE GENOMIC DNA]</scope>
    <source>
        <strain evidence="1 2">DSM 108284</strain>
    </source>
</reference>
<dbReference type="EMBL" id="SFCI01000966">
    <property type="protein sequence ID" value="TFY77240.1"/>
    <property type="molecule type" value="Genomic_DNA"/>
</dbReference>
<keyword evidence="2" id="KW-1185">Reference proteome</keyword>
<evidence type="ECO:0000313" key="1">
    <source>
        <dbReference type="EMBL" id="TFY77240.1"/>
    </source>
</evidence>
<comment type="caution">
    <text evidence="1">The sequence shown here is derived from an EMBL/GenBank/DDBJ whole genome shotgun (WGS) entry which is preliminary data.</text>
</comment>
<organism evidence="1 2">
    <name type="scientific">Hericium alpestre</name>
    <dbReference type="NCBI Taxonomy" id="135208"/>
    <lineage>
        <taxon>Eukaryota</taxon>
        <taxon>Fungi</taxon>
        <taxon>Dikarya</taxon>
        <taxon>Basidiomycota</taxon>
        <taxon>Agaricomycotina</taxon>
        <taxon>Agaricomycetes</taxon>
        <taxon>Russulales</taxon>
        <taxon>Hericiaceae</taxon>
        <taxon>Hericium</taxon>
    </lineage>
</organism>
<accession>A0A4Y9ZSN0</accession>
<dbReference type="Proteomes" id="UP000298061">
    <property type="component" value="Unassembled WGS sequence"/>
</dbReference>
<gene>
    <name evidence="1" type="ORF">EWM64_g6777</name>
</gene>
<dbReference type="AlphaFoldDB" id="A0A4Y9ZSN0"/>